<comment type="caution">
    <text evidence="1">The sequence shown here is derived from an EMBL/GenBank/DDBJ whole genome shotgun (WGS) entry which is preliminary data.</text>
</comment>
<sequence>MWVCRVRDEDSVEFRNDIRVYDLPLDRIRRLEDVWVQANEDEKGWRELLPATDFEAKVLASRNTDGTDAKDVPTFFRLEGGDVQQLDVTPTPDGTYNCRLVYIGNPPAIRREVVPVLPENYHRIIAKQAAADVLRLPPVSEGNMALAARYEGEVRQSYFPLANDIAPNRFGLAFKGQPIMRT</sequence>
<dbReference type="EMBL" id="LAZR01035918">
    <property type="protein sequence ID" value="KKL26213.1"/>
    <property type="molecule type" value="Genomic_DNA"/>
</dbReference>
<proteinExistence type="predicted"/>
<protein>
    <submittedName>
        <fullName evidence="1">Uncharacterized protein</fullName>
    </submittedName>
</protein>
<organism evidence="1">
    <name type="scientific">marine sediment metagenome</name>
    <dbReference type="NCBI Taxonomy" id="412755"/>
    <lineage>
        <taxon>unclassified sequences</taxon>
        <taxon>metagenomes</taxon>
        <taxon>ecological metagenomes</taxon>
    </lineage>
</organism>
<name>A0A0F9EQT9_9ZZZZ</name>
<dbReference type="AlphaFoldDB" id="A0A0F9EQT9"/>
<reference evidence="1" key="1">
    <citation type="journal article" date="2015" name="Nature">
        <title>Complex archaea that bridge the gap between prokaryotes and eukaryotes.</title>
        <authorList>
            <person name="Spang A."/>
            <person name="Saw J.H."/>
            <person name="Jorgensen S.L."/>
            <person name="Zaremba-Niedzwiedzka K."/>
            <person name="Martijn J."/>
            <person name="Lind A.E."/>
            <person name="van Eijk R."/>
            <person name="Schleper C."/>
            <person name="Guy L."/>
            <person name="Ettema T.J."/>
        </authorList>
    </citation>
    <scope>NUCLEOTIDE SEQUENCE</scope>
</reference>
<gene>
    <name evidence="1" type="ORF">LCGC14_2397540</name>
</gene>
<evidence type="ECO:0000313" key="1">
    <source>
        <dbReference type="EMBL" id="KKL26213.1"/>
    </source>
</evidence>
<accession>A0A0F9EQT9</accession>